<dbReference type="SMART" id="SM00267">
    <property type="entry name" value="GGDEF"/>
    <property type="match status" value="1"/>
</dbReference>
<keyword evidence="4 6" id="KW-1133">Transmembrane helix</keyword>
<reference evidence="8 9" key="1">
    <citation type="submission" date="2020-08" db="EMBL/GenBank/DDBJ databases">
        <title>Genomic Encyclopedia of Type Strains, Phase III (KMG-III): the genomes of soil and plant-associated and newly described type strains.</title>
        <authorList>
            <person name="Whitman W."/>
        </authorList>
    </citation>
    <scope>NUCLEOTIDE SEQUENCE [LARGE SCALE GENOMIC DNA]</scope>
    <source>
        <strain evidence="8 9">CECT 5862</strain>
    </source>
</reference>
<dbReference type="CDD" id="cd18773">
    <property type="entry name" value="PDC1_HK_sensor"/>
    <property type="match status" value="1"/>
</dbReference>
<proteinExistence type="predicted"/>
<dbReference type="SUPFAM" id="SSF103190">
    <property type="entry name" value="Sensory domain-like"/>
    <property type="match status" value="1"/>
</dbReference>
<feature type="domain" description="GGDEF" evidence="7">
    <location>
        <begin position="397"/>
        <end position="527"/>
    </location>
</feature>
<comment type="subcellular location">
    <subcellularLocation>
        <location evidence="1">Cell membrane</location>
        <topology evidence="1">Multi-pass membrane protein</topology>
    </subcellularLocation>
</comment>
<dbReference type="EMBL" id="JACHXK010000006">
    <property type="protein sequence ID" value="MBB3111177.1"/>
    <property type="molecule type" value="Genomic_DNA"/>
</dbReference>
<comment type="caution">
    <text evidence="8">The sequence shown here is derived from an EMBL/GenBank/DDBJ whole genome shotgun (WGS) entry which is preliminary data.</text>
</comment>
<keyword evidence="5 6" id="KW-0472">Membrane</keyword>
<dbReference type="GO" id="GO:0052621">
    <property type="term" value="F:diguanylate cyclase activity"/>
    <property type="evidence" value="ECO:0007669"/>
    <property type="project" value="TreeGrafter"/>
</dbReference>
<feature type="transmembrane region" description="Helical" evidence="6">
    <location>
        <begin position="12"/>
        <end position="35"/>
    </location>
</feature>
<keyword evidence="9" id="KW-1185">Reference proteome</keyword>
<evidence type="ECO:0000313" key="9">
    <source>
        <dbReference type="Proteomes" id="UP000570361"/>
    </source>
</evidence>
<dbReference type="PANTHER" id="PTHR45138">
    <property type="entry name" value="REGULATORY COMPONENTS OF SENSORY TRANSDUCTION SYSTEM"/>
    <property type="match status" value="1"/>
</dbReference>
<gene>
    <name evidence="8" type="ORF">FHS18_003245</name>
</gene>
<dbReference type="RefSeq" id="WP_183601041.1">
    <property type="nucleotide sequence ID" value="NZ_JACHXK010000006.1"/>
</dbReference>
<keyword evidence="3 6" id="KW-0812">Transmembrane</keyword>
<organism evidence="8 9">
    <name type="scientific">Paenibacillus phyllosphaerae</name>
    <dbReference type="NCBI Taxonomy" id="274593"/>
    <lineage>
        <taxon>Bacteria</taxon>
        <taxon>Bacillati</taxon>
        <taxon>Bacillota</taxon>
        <taxon>Bacilli</taxon>
        <taxon>Bacillales</taxon>
        <taxon>Paenibacillaceae</taxon>
        <taxon>Paenibacillus</taxon>
    </lineage>
</organism>
<dbReference type="PANTHER" id="PTHR45138:SF9">
    <property type="entry name" value="DIGUANYLATE CYCLASE DGCM-RELATED"/>
    <property type="match status" value="1"/>
</dbReference>
<dbReference type="InterPro" id="IPR043128">
    <property type="entry name" value="Rev_trsase/Diguanyl_cyclase"/>
</dbReference>
<dbReference type="AlphaFoldDB" id="A0A7W5FNI5"/>
<dbReference type="GO" id="GO:0005886">
    <property type="term" value="C:plasma membrane"/>
    <property type="evidence" value="ECO:0007669"/>
    <property type="project" value="UniProtKB-SubCell"/>
</dbReference>
<dbReference type="Proteomes" id="UP000570361">
    <property type="component" value="Unassembled WGS sequence"/>
</dbReference>
<accession>A0A7W5FNI5</accession>
<dbReference type="SUPFAM" id="SSF55073">
    <property type="entry name" value="Nucleotide cyclase"/>
    <property type="match status" value="1"/>
</dbReference>
<dbReference type="InterPro" id="IPR000160">
    <property type="entry name" value="GGDEF_dom"/>
</dbReference>
<name>A0A7W5FNI5_9BACL</name>
<evidence type="ECO:0000313" key="8">
    <source>
        <dbReference type="EMBL" id="MBB3111177.1"/>
    </source>
</evidence>
<evidence type="ECO:0000256" key="2">
    <source>
        <dbReference type="ARBA" id="ARBA00022475"/>
    </source>
</evidence>
<evidence type="ECO:0000256" key="5">
    <source>
        <dbReference type="ARBA" id="ARBA00023136"/>
    </source>
</evidence>
<evidence type="ECO:0000256" key="3">
    <source>
        <dbReference type="ARBA" id="ARBA00022692"/>
    </source>
</evidence>
<dbReference type="NCBIfam" id="TIGR00254">
    <property type="entry name" value="GGDEF"/>
    <property type="match status" value="1"/>
</dbReference>
<evidence type="ECO:0000256" key="4">
    <source>
        <dbReference type="ARBA" id="ARBA00022989"/>
    </source>
</evidence>
<dbReference type="Gene3D" id="3.30.450.20">
    <property type="entry name" value="PAS domain"/>
    <property type="match status" value="2"/>
</dbReference>
<evidence type="ECO:0000259" key="7">
    <source>
        <dbReference type="PROSITE" id="PS50887"/>
    </source>
</evidence>
<dbReference type="InterPro" id="IPR050469">
    <property type="entry name" value="Diguanylate_Cyclase"/>
</dbReference>
<dbReference type="InterPro" id="IPR033479">
    <property type="entry name" value="dCache_1"/>
</dbReference>
<keyword evidence="2" id="KW-1003">Cell membrane</keyword>
<dbReference type="CDD" id="cd01949">
    <property type="entry name" value="GGDEF"/>
    <property type="match status" value="1"/>
</dbReference>
<sequence>MTRTGSSRRSINLAALLTGLVAVSILCTVIIQLIASYQSEKHALMTTTLALNASNAEKVNGTIGSQFVAMRASLKTTAYFAAHNLTLPDDKLQAQLELIRNTSRYFNSLSWVDESGVVRNIAPISIGIKGKVITEGLTKIALDSRAPYLSVPYIAPSGRLTVLFSEPVYLPGGIYRGLIAGTIYMRENNILYEILGENKVDSTGSYFFVVDPNGKLIYHPDKSRIGEDVSANPVVAKIRSGIISGQQMVTNTKGIRMLAAYVKVPESGWGVIQQTPVSAVYEQLYRNIRHQLLNMLIPFAVLLLLVIAVARRLARPFVGLADLVKQFSQGEHVALPKAQPHWNREADLLTKTVLFALETLERNNSELKHEASTDSLTGLLNRRSLTRILEEWMGVERSFAVLIMDIDHFKSVNDTYGHPAGDEVLKHIARLLRGTADMDTVCCRYGGEEFLLLLPAVQIKEAIVFAEHLRRKIVKSKTPIGIRVTVSIGIAVFPEHADTAERLIDIADKALYRAKQEGRNRSAAGSTSRLDTHGI</sequence>
<dbReference type="InterPro" id="IPR029151">
    <property type="entry name" value="Sensor-like_sf"/>
</dbReference>
<evidence type="ECO:0000256" key="6">
    <source>
        <dbReference type="SAM" id="Phobius"/>
    </source>
</evidence>
<protein>
    <submittedName>
        <fullName evidence="8">Diguanylate cyclase (GGDEF)-like protein</fullName>
    </submittedName>
</protein>
<dbReference type="Gene3D" id="3.30.70.270">
    <property type="match status" value="1"/>
</dbReference>
<dbReference type="Pfam" id="PF00990">
    <property type="entry name" value="GGDEF"/>
    <property type="match status" value="1"/>
</dbReference>
<dbReference type="PROSITE" id="PS50887">
    <property type="entry name" value="GGDEF"/>
    <property type="match status" value="1"/>
</dbReference>
<evidence type="ECO:0000256" key="1">
    <source>
        <dbReference type="ARBA" id="ARBA00004651"/>
    </source>
</evidence>
<dbReference type="InterPro" id="IPR029787">
    <property type="entry name" value="Nucleotide_cyclase"/>
</dbReference>
<dbReference type="FunFam" id="3.30.70.270:FF:000001">
    <property type="entry name" value="Diguanylate cyclase domain protein"/>
    <property type="match status" value="1"/>
</dbReference>
<dbReference type="CDD" id="cd12912">
    <property type="entry name" value="PDC2_MCP_like"/>
    <property type="match status" value="1"/>
</dbReference>
<dbReference type="Pfam" id="PF02743">
    <property type="entry name" value="dCache_1"/>
    <property type="match status" value="1"/>
</dbReference>